<dbReference type="EMBL" id="CP002059">
    <property type="protein sequence ID" value="ADI65682.1"/>
    <property type="molecule type" value="Genomic_DNA"/>
</dbReference>
<gene>
    <name evidence="1" type="ordered locus">Aazo_4334</name>
</gene>
<protein>
    <submittedName>
        <fullName evidence="1">Uncharacterized protein</fullName>
    </submittedName>
</protein>
<evidence type="ECO:0000313" key="1">
    <source>
        <dbReference type="EMBL" id="ADI65682.1"/>
    </source>
</evidence>
<proteinExistence type="predicted"/>
<sequence>MMVGAQITGAAVTTNHSKIAKISTPILMSR</sequence>
<dbReference type="Proteomes" id="UP000001511">
    <property type="component" value="Chromosome"/>
</dbReference>
<reference evidence="1 2" key="1">
    <citation type="journal article" date="2010" name="PLoS ONE">
        <title>Genome erosion in a nitrogen-fixing vertically transmitted endosymbiotic multicellular cyanobacterium.</title>
        <authorList>
            <person name="Ran L."/>
            <person name="Larsson J."/>
            <person name="Vigil-Stenman T."/>
            <person name="Nylander J.A."/>
            <person name="Ininbergs K."/>
            <person name="Zheng W.W."/>
            <person name="Lapidus A."/>
            <person name="Lowry S."/>
            <person name="Haselkorn R."/>
            <person name="Bergman B."/>
        </authorList>
    </citation>
    <scope>NUCLEOTIDE SEQUENCE [LARGE SCALE GENOMIC DNA]</scope>
    <source>
        <strain evidence="1 2">0708</strain>
    </source>
</reference>
<organism evidence="1 2">
    <name type="scientific">Nostoc azollae (strain 0708)</name>
    <name type="common">Anabaena azollae (strain 0708)</name>
    <dbReference type="NCBI Taxonomy" id="551115"/>
    <lineage>
        <taxon>Bacteria</taxon>
        <taxon>Bacillati</taxon>
        <taxon>Cyanobacteriota</taxon>
        <taxon>Cyanophyceae</taxon>
        <taxon>Nostocales</taxon>
        <taxon>Nostocaceae</taxon>
        <taxon>Trichormus</taxon>
    </lineage>
</organism>
<accession>D7DWL9</accession>
<dbReference type="HOGENOM" id="CLU_3404570_0_0_3"/>
<keyword evidence="2" id="KW-1185">Reference proteome</keyword>
<name>D7DWL9_NOSA0</name>
<dbReference type="KEGG" id="naz:Aazo_4334"/>
<evidence type="ECO:0000313" key="2">
    <source>
        <dbReference type="Proteomes" id="UP000001511"/>
    </source>
</evidence>
<dbReference type="AlphaFoldDB" id="D7DWL9"/>